<name>K5XBG2_AGABU</name>
<evidence type="ECO:0000313" key="2">
    <source>
        <dbReference type="Proteomes" id="UP000008493"/>
    </source>
</evidence>
<dbReference type="RefSeq" id="XP_007329588.1">
    <property type="nucleotide sequence ID" value="XM_007329526.1"/>
</dbReference>
<protein>
    <submittedName>
        <fullName evidence="1">Uncharacterized protein</fullName>
    </submittedName>
</protein>
<dbReference type="EMBL" id="JH971389">
    <property type="protein sequence ID" value="EKM80442.1"/>
    <property type="molecule type" value="Genomic_DNA"/>
</dbReference>
<reference evidence="2" key="1">
    <citation type="journal article" date="2012" name="Proc. Natl. Acad. Sci. U.S.A.">
        <title>Genome sequence of the button mushroom Agaricus bisporus reveals mechanisms governing adaptation to a humic-rich ecological niche.</title>
        <authorList>
            <person name="Morin E."/>
            <person name="Kohler A."/>
            <person name="Baker A.R."/>
            <person name="Foulongne-Oriol M."/>
            <person name="Lombard V."/>
            <person name="Nagy L.G."/>
            <person name="Ohm R.A."/>
            <person name="Patyshakuliyeva A."/>
            <person name="Brun A."/>
            <person name="Aerts A.L."/>
            <person name="Bailey A.M."/>
            <person name="Billette C."/>
            <person name="Coutinho P.M."/>
            <person name="Deakin G."/>
            <person name="Doddapaneni H."/>
            <person name="Floudas D."/>
            <person name="Grimwood J."/>
            <person name="Hilden K."/>
            <person name="Kuees U."/>
            <person name="LaButti K.M."/>
            <person name="Lapidus A."/>
            <person name="Lindquist E.A."/>
            <person name="Lucas S.M."/>
            <person name="Murat C."/>
            <person name="Riley R.W."/>
            <person name="Salamov A.A."/>
            <person name="Schmutz J."/>
            <person name="Subramanian V."/>
            <person name="Woesten H.A.B."/>
            <person name="Xu J."/>
            <person name="Eastwood D.C."/>
            <person name="Foster G.D."/>
            <person name="Sonnenberg A.S."/>
            <person name="Cullen D."/>
            <person name="de Vries R.P."/>
            <person name="Lundell T."/>
            <person name="Hibbett D.S."/>
            <person name="Henrissat B."/>
            <person name="Burton K.S."/>
            <person name="Kerrigan R.W."/>
            <person name="Challen M.P."/>
            <person name="Grigoriev I.V."/>
            <person name="Martin F."/>
        </authorList>
    </citation>
    <scope>NUCLEOTIDE SEQUENCE [LARGE SCALE GENOMIC DNA]</scope>
    <source>
        <strain evidence="2">JB137-S8 / ATCC MYA-4627 / FGSC 10392</strain>
    </source>
</reference>
<sequence length="75" mass="8190">MLYKSLILARSDRREGKIGERLVLVGEGTLEAEESRHVGSVAVENMLDVLVDVENTLEVEGNTPGEAHWAGGTER</sequence>
<proteinExistence type="predicted"/>
<dbReference type="InParanoid" id="K5XBG2"/>
<dbReference type="GeneID" id="18832018"/>
<dbReference type="KEGG" id="abp:AGABI1DRAFT84895"/>
<dbReference type="Proteomes" id="UP000008493">
    <property type="component" value="Unassembled WGS sequence"/>
</dbReference>
<evidence type="ECO:0000313" key="1">
    <source>
        <dbReference type="EMBL" id="EKM80442.1"/>
    </source>
</evidence>
<dbReference type="HOGENOM" id="CLU_2670512_0_0_1"/>
<accession>K5XBG2</accession>
<dbReference type="AlphaFoldDB" id="K5XBG2"/>
<keyword evidence="2" id="KW-1185">Reference proteome</keyword>
<gene>
    <name evidence="1" type="ORF">AGABI1DRAFT_84895</name>
</gene>
<organism evidence="1 2">
    <name type="scientific">Agaricus bisporus var. burnettii (strain JB137-S8 / ATCC MYA-4627 / FGSC 10392)</name>
    <name type="common">White button mushroom</name>
    <dbReference type="NCBI Taxonomy" id="597362"/>
    <lineage>
        <taxon>Eukaryota</taxon>
        <taxon>Fungi</taxon>
        <taxon>Dikarya</taxon>
        <taxon>Basidiomycota</taxon>
        <taxon>Agaricomycotina</taxon>
        <taxon>Agaricomycetes</taxon>
        <taxon>Agaricomycetidae</taxon>
        <taxon>Agaricales</taxon>
        <taxon>Agaricineae</taxon>
        <taxon>Agaricaceae</taxon>
        <taxon>Agaricus</taxon>
    </lineage>
</organism>